<dbReference type="Pfam" id="PF12833">
    <property type="entry name" value="HTH_18"/>
    <property type="match status" value="1"/>
</dbReference>
<evidence type="ECO:0000313" key="5">
    <source>
        <dbReference type="EMBL" id="HIU49664.1"/>
    </source>
</evidence>
<comment type="caution">
    <text evidence="5">The sequence shown here is derived from an EMBL/GenBank/DDBJ whole genome shotgun (WGS) entry which is preliminary data.</text>
</comment>
<keyword evidence="3" id="KW-0804">Transcription</keyword>
<reference evidence="5" key="2">
    <citation type="journal article" date="2021" name="PeerJ">
        <title>Extensive microbial diversity within the chicken gut microbiome revealed by metagenomics and culture.</title>
        <authorList>
            <person name="Gilroy R."/>
            <person name="Ravi A."/>
            <person name="Getino M."/>
            <person name="Pursley I."/>
            <person name="Horton D.L."/>
            <person name="Alikhan N.F."/>
            <person name="Baker D."/>
            <person name="Gharbi K."/>
            <person name="Hall N."/>
            <person name="Watson M."/>
            <person name="Adriaenssens E.M."/>
            <person name="Foster-Nyarko E."/>
            <person name="Jarju S."/>
            <person name="Secka A."/>
            <person name="Antonio M."/>
            <person name="Oren A."/>
            <person name="Chaudhuri R.R."/>
            <person name="La Ragione R."/>
            <person name="Hildebrand F."/>
            <person name="Pallen M.J."/>
        </authorList>
    </citation>
    <scope>NUCLEOTIDE SEQUENCE</scope>
    <source>
        <strain evidence="5">ChiGjej1B1-1684</strain>
    </source>
</reference>
<evidence type="ECO:0000256" key="2">
    <source>
        <dbReference type="ARBA" id="ARBA00023125"/>
    </source>
</evidence>
<evidence type="ECO:0000313" key="6">
    <source>
        <dbReference type="Proteomes" id="UP000824118"/>
    </source>
</evidence>
<proteinExistence type="predicted"/>
<dbReference type="InterPro" id="IPR009057">
    <property type="entry name" value="Homeodomain-like_sf"/>
</dbReference>
<name>A0A9D1LX34_9FIRM</name>
<dbReference type="PANTHER" id="PTHR43280:SF28">
    <property type="entry name" value="HTH-TYPE TRANSCRIPTIONAL ACTIVATOR RHAS"/>
    <property type="match status" value="1"/>
</dbReference>
<reference evidence="5" key="1">
    <citation type="submission" date="2020-10" db="EMBL/GenBank/DDBJ databases">
        <authorList>
            <person name="Gilroy R."/>
        </authorList>
    </citation>
    <scope>NUCLEOTIDE SEQUENCE</scope>
    <source>
        <strain evidence="5">ChiGjej1B1-1684</strain>
    </source>
</reference>
<evidence type="ECO:0000259" key="4">
    <source>
        <dbReference type="PROSITE" id="PS01124"/>
    </source>
</evidence>
<dbReference type="PROSITE" id="PS01124">
    <property type="entry name" value="HTH_ARAC_FAMILY_2"/>
    <property type="match status" value="1"/>
</dbReference>
<sequence>MCKTDDLIKALRIYYKCTECYASLYDFKSSEIIMSCEEEFSEIFCASYSRICSHFSKEPSFVFVNGFEMYSGFVVEEEGKEYAVVLGPAFTADPFKDKRLYGKTLYMAANGDTEKVKSFLYHASIVDKSKFVDNTGLCYFMTTGKVLKELEYKEEADERFKDIGRTIEQSMFEMREEGIDNFYPLARQDMVLDCVRRGNLHGVKQLLSDYQRHNVFKWSRDDILNYKLIYTSAMVLVYRTSVEAGMVESISAMIFKSFCDELDDCSSYSQIKSLFDRIIIDYTQRIADINMEKNQKIHFRPIVKNALDYINNHLHENITVSEISCYCSVSESNLRKKFKEDVGENIIFYIAKQKVSEAKTLLRYSDYSIIEISEYLSFSSQSYFTNVFKKVCGTTP</sequence>
<organism evidence="5 6">
    <name type="scientific">Candidatus Limousia pullorum</name>
    <dbReference type="NCBI Taxonomy" id="2840860"/>
    <lineage>
        <taxon>Bacteria</taxon>
        <taxon>Bacillati</taxon>
        <taxon>Bacillota</taxon>
        <taxon>Clostridia</taxon>
        <taxon>Eubacteriales</taxon>
        <taxon>Oscillospiraceae</taxon>
        <taxon>Oscillospiraceae incertae sedis</taxon>
        <taxon>Candidatus Limousia</taxon>
    </lineage>
</organism>
<feature type="domain" description="HTH araC/xylS-type" evidence="4">
    <location>
        <begin position="304"/>
        <end position="396"/>
    </location>
</feature>
<dbReference type="GO" id="GO:0043565">
    <property type="term" value="F:sequence-specific DNA binding"/>
    <property type="evidence" value="ECO:0007669"/>
    <property type="project" value="InterPro"/>
</dbReference>
<dbReference type="GO" id="GO:0003700">
    <property type="term" value="F:DNA-binding transcription factor activity"/>
    <property type="evidence" value="ECO:0007669"/>
    <property type="project" value="InterPro"/>
</dbReference>
<dbReference type="SUPFAM" id="SSF46689">
    <property type="entry name" value="Homeodomain-like"/>
    <property type="match status" value="2"/>
</dbReference>
<evidence type="ECO:0000256" key="3">
    <source>
        <dbReference type="ARBA" id="ARBA00023163"/>
    </source>
</evidence>
<protein>
    <submittedName>
        <fullName evidence="5">Helix-turn-helix domain-containing protein</fullName>
    </submittedName>
</protein>
<evidence type="ECO:0000256" key="1">
    <source>
        <dbReference type="ARBA" id="ARBA00023015"/>
    </source>
</evidence>
<dbReference type="Gene3D" id="1.10.10.60">
    <property type="entry name" value="Homeodomain-like"/>
    <property type="match status" value="2"/>
</dbReference>
<keyword evidence="1" id="KW-0805">Transcription regulation</keyword>
<accession>A0A9D1LX34</accession>
<dbReference type="EMBL" id="DVNG01000019">
    <property type="protein sequence ID" value="HIU49664.1"/>
    <property type="molecule type" value="Genomic_DNA"/>
</dbReference>
<feature type="non-terminal residue" evidence="5">
    <location>
        <position position="396"/>
    </location>
</feature>
<dbReference type="Proteomes" id="UP000824118">
    <property type="component" value="Unassembled WGS sequence"/>
</dbReference>
<keyword evidence="2" id="KW-0238">DNA-binding</keyword>
<dbReference type="PANTHER" id="PTHR43280">
    <property type="entry name" value="ARAC-FAMILY TRANSCRIPTIONAL REGULATOR"/>
    <property type="match status" value="1"/>
</dbReference>
<dbReference type="SMART" id="SM00342">
    <property type="entry name" value="HTH_ARAC"/>
    <property type="match status" value="1"/>
</dbReference>
<dbReference type="AlphaFoldDB" id="A0A9D1LX34"/>
<dbReference type="InterPro" id="IPR018060">
    <property type="entry name" value="HTH_AraC"/>
</dbReference>
<gene>
    <name evidence="5" type="ORF">IAD22_01445</name>
</gene>